<dbReference type="OrthoDB" id="21573at2759"/>
<dbReference type="EMBL" id="CM035406">
    <property type="protein sequence ID" value="KAH7445730.1"/>
    <property type="molecule type" value="Genomic_DNA"/>
</dbReference>
<dbReference type="InterPro" id="IPR036291">
    <property type="entry name" value="NAD(P)-bd_dom_sf"/>
</dbReference>
<keyword evidence="8" id="KW-1185">Reference proteome</keyword>
<comment type="caution">
    <text evidence="7">The sequence shown here is derived from an EMBL/GenBank/DDBJ whole genome shotgun (WGS) entry which is preliminary data.</text>
</comment>
<dbReference type="GO" id="GO:0043022">
    <property type="term" value="F:ribosome binding"/>
    <property type="evidence" value="ECO:0007669"/>
    <property type="project" value="TreeGrafter"/>
</dbReference>
<dbReference type="Proteomes" id="UP000825935">
    <property type="component" value="Chromosome 1"/>
</dbReference>
<dbReference type="PANTHER" id="PTHR10938">
    <property type="entry name" value="TRANSLATION INITIATION FACTOR IF-3"/>
    <property type="match status" value="1"/>
</dbReference>
<dbReference type="GO" id="GO:0032790">
    <property type="term" value="P:ribosome disassembly"/>
    <property type="evidence" value="ECO:0007669"/>
    <property type="project" value="TreeGrafter"/>
</dbReference>
<keyword evidence="3" id="KW-0648">Protein biosynthesis</keyword>
<dbReference type="Gene3D" id="3.40.50.720">
    <property type="entry name" value="NAD(P)-binding Rossmann-like Domain"/>
    <property type="match status" value="1"/>
</dbReference>
<evidence type="ECO:0000256" key="4">
    <source>
        <dbReference type="SAM" id="MobiDB-lite"/>
    </source>
</evidence>
<dbReference type="Pfam" id="PF00707">
    <property type="entry name" value="IF3_C"/>
    <property type="match status" value="1"/>
</dbReference>
<dbReference type="Pfam" id="PF05198">
    <property type="entry name" value="IF3_N"/>
    <property type="match status" value="1"/>
</dbReference>
<dbReference type="SUPFAM" id="SSF50129">
    <property type="entry name" value="GroES-like"/>
    <property type="match status" value="1"/>
</dbReference>
<feature type="domain" description="Translation initiation factor 3 N-terminal" evidence="6">
    <location>
        <begin position="364"/>
        <end position="432"/>
    </location>
</feature>
<organism evidence="7 8">
    <name type="scientific">Ceratopteris richardii</name>
    <name type="common">Triangle waterfern</name>
    <dbReference type="NCBI Taxonomy" id="49495"/>
    <lineage>
        <taxon>Eukaryota</taxon>
        <taxon>Viridiplantae</taxon>
        <taxon>Streptophyta</taxon>
        <taxon>Embryophyta</taxon>
        <taxon>Tracheophyta</taxon>
        <taxon>Polypodiopsida</taxon>
        <taxon>Polypodiidae</taxon>
        <taxon>Polypodiales</taxon>
        <taxon>Pteridineae</taxon>
        <taxon>Pteridaceae</taxon>
        <taxon>Parkerioideae</taxon>
        <taxon>Ceratopteris</taxon>
    </lineage>
</organism>
<gene>
    <name evidence="7" type="ORF">KP509_01G022000</name>
</gene>
<accession>A0A8T2VEU1</accession>
<sequence length="547" mass="61135">MMKLLQRKQWLGDVLQRSLKQKEVCVCMLSAPINPSDVNRIEGVCPVGPPVPVCGGNEGIGELIEVSGGVKDPSVSGSVIPVRAGLGTRQNSRIEEETDWCKVRKDIPIEYAATSFINTCRTSGVLEDFVPSSEGDSRLWNGTSSIGGQTAIQSTHLNDLRTANIIRERPDFQEVKLRLEVLGASGLITDDEAASKETVVPQQGFSISFESAVKSDINQQLSSRCVPFPAFTNTAQFSRGVSRSSGFFPRSSTLSGSEINCRTNFVRGFQSANRSGRKENRGSHEGGAKRSGHNYEVLDEQRIEEDDDDDDDDDDYEVLDEQRIEDSDGEGEVEEEGVDVQAPVTKKSLFQRPKPKVVSEGPVLNEKISAGTLRLIGDDGKSHRIVSRADALSIARRKNLDLVLVDNRADPPVCKIFDFNREQYKREQVKKERRKQKGDAMRLNEVKELHFNAKTESKDLKIKVEKAKKFMERGYRVKFVADFKTSIEEEEIRNQNAKILDAIFPMMDEIAVIEQGPRVEVRQAWVILRHTKFGKQKKKAPLSEGHQ</sequence>
<reference evidence="7" key="1">
    <citation type="submission" date="2021-08" db="EMBL/GenBank/DDBJ databases">
        <title>WGS assembly of Ceratopteris richardii.</title>
        <authorList>
            <person name="Marchant D.B."/>
            <person name="Chen G."/>
            <person name="Jenkins J."/>
            <person name="Shu S."/>
            <person name="Leebens-Mack J."/>
            <person name="Grimwood J."/>
            <person name="Schmutz J."/>
            <person name="Soltis P."/>
            <person name="Soltis D."/>
            <person name="Chen Z.-H."/>
        </authorList>
    </citation>
    <scope>NUCLEOTIDE SEQUENCE</scope>
    <source>
        <strain evidence="7">Whitten #5841</strain>
        <tissue evidence="7">Leaf</tissue>
    </source>
</reference>
<protein>
    <recommendedName>
        <fullName evidence="9">Translation initiation factor IF-3</fullName>
    </recommendedName>
</protein>
<dbReference type="Gene3D" id="3.90.180.10">
    <property type="entry name" value="Medium-chain alcohol dehydrogenases, catalytic domain"/>
    <property type="match status" value="1"/>
</dbReference>
<evidence type="ECO:0000313" key="7">
    <source>
        <dbReference type="EMBL" id="KAH7445730.1"/>
    </source>
</evidence>
<keyword evidence="2" id="KW-0396">Initiation factor</keyword>
<feature type="compositionally biased region" description="Acidic residues" evidence="4">
    <location>
        <begin position="302"/>
        <end position="315"/>
    </location>
</feature>
<dbReference type="GO" id="GO:0005737">
    <property type="term" value="C:cytoplasm"/>
    <property type="evidence" value="ECO:0007669"/>
    <property type="project" value="UniProtKB-ARBA"/>
</dbReference>
<dbReference type="InterPro" id="IPR019814">
    <property type="entry name" value="Translation_initiation_fac_3_N"/>
</dbReference>
<dbReference type="PANTHER" id="PTHR10938:SF4">
    <property type="entry name" value="TRANSLATION INITIATION FACTOR IF3-1, MITOCHONDRIAL"/>
    <property type="match status" value="1"/>
</dbReference>
<evidence type="ECO:0000259" key="5">
    <source>
        <dbReference type="Pfam" id="PF00707"/>
    </source>
</evidence>
<evidence type="ECO:0000313" key="8">
    <source>
        <dbReference type="Proteomes" id="UP000825935"/>
    </source>
</evidence>
<evidence type="ECO:0000256" key="1">
    <source>
        <dbReference type="ARBA" id="ARBA00005439"/>
    </source>
</evidence>
<feature type="region of interest" description="Disordered" evidence="4">
    <location>
        <begin position="270"/>
        <end position="315"/>
    </location>
</feature>
<dbReference type="Gene3D" id="3.10.20.80">
    <property type="entry name" value="Translation initiation factor 3 (IF-3), N-terminal domain"/>
    <property type="match status" value="1"/>
</dbReference>
<dbReference type="InterPro" id="IPR036787">
    <property type="entry name" value="T_IF-3_N_sf"/>
</dbReference>
<evidence type="ECO:0000259" key="6">
    <source>
        <dbReference type="Pfam" id="PF05198"/>
    </source>
</evidence>
<dbReference type="EMBL" id="CM035406">
    <property type="protein sequence ID" value="KAH7445729.1"/>
    <property type="molecule type" value="Genomic_DNA"/>
</dbReference>
<evidence type="ECO:0000256" key="2">
    <source>
        <dbReference type="ARBA" id="ARBA00022540"/>
    </source>
</evidence>
<dbReference type="AlphaFoldDB" id="A0A8T2VEU1"/>
<dbReference type="Gene3D" id="3.30.110.10">
    <property type="entry name" value="Translation initiation factor 3 (IF-3), C-terminal domain"/>
    <property type="match status" value="1"/>
</dbReference>
<dbReference type="InterPro" id="IPR001288">
    <property type="entry name" value="Translation_initiation_fac_3"/>
</dbReference>
<dbReference type="InterPro" id="IPR036788">
    <property type="entry name" value="T_IF-3_C_sf"/>
</dbReference>
<dbReference type="GO" id="GO:0003743">
    <property type="term" value="F:translation initiation factor activity"/>
    <property type="evidence" value="ECO:0007669"/>
    <property type="project" value="UniProtKB-KW"/>
</dbReference>
<name>A0A8T2VEU1_CERRI</name>
<dbReference type="SUPFAM" id="SSF51735">
    <property type="entry name" value="NAD(P)-binding Rossmann-fold domains"/>
    <property type="match status" value="1"/>
</dbReference>
<dbReference type="InterPro" id="IPR011032">
    <property type="entry name" value="GroES-like_sf"/>
</dbReference>
<dbReference type="SUPFAM" id="SSF54364">
    <property type="entry name" value="Translation initiation factor IF3, N-terminal domain"/>
    <property type="match status" value="1"/>
</dbReference>
<dbReference type="InterPro" id="IPR019815">
    <property type="entry name" value="Translation_initiation_fac_3_C"/>
</dbReference>
<feature type="compositionally biased region" description="Basic and acidic residues" evidence="4">
    <location>
        <begin position="276"/>
        <end position="288"/>
    </location>
</feature>
<evidence type="ECO:0000256" key="3">
    <source>
        <dbReference type="ARBA" id="ARBA00022917"/>
    </source>
</evidence>
<feature type="domain" description="Translation initiation factor 3 C-terminal" evidence="5">
    <location>
        <begin position="445"/>
        <end position="529"/>
    </location>
</feature>
<comment type="similarity">
    <text evidence="1">Belongs to the IF-3 family.</text>
</comment>
<proteinExistence type="inferred from homology"/>
<dbReference type="NCBIfam" id="TIGR00168">
    <property type="entry name" value="infC"/>
    <property type="match status" value="1"/>
</dbReference>
<dbReference type="SUPFAM" id="SSF55200">
    <property type="entry name" value="Translation initiation factor IF3, C-terminal domain"/>
    <property type="match status" value="1"/>
</dbReference>
<evidence type="ECO:0008006" key="9">
    <source>
        <dbReference type="Google" id="ProtNLM"/>
    </source>
</evidence>